<dbReference type="Proteomes" id="UP000016587">
    <property type="component" value="Chromosome"/>
</dbReference>
<dbReference type="InterPro" id="IPR036365">
    <property type="entry name" value="PGBD-like_sf"/>
</dbReference>
<reference evidence="3 4" key="1">
    <citation type="journal article" date="2013" name="J. Bacteriol.">
        <title>Roles of HynAB and Ech, the only two hydrogenases found in the model sulfate reducer Desulfovibrio gigas.</title>
        <authorList>
            <person name="Morais-Silva F.O."/>
            <person name="Santos C.I."/>
            <person name="Rodrigues R."/>
            <person name="Pereira I.A."/>
            <person name="Rodrigues-Pousada C."/>
        </authorList>
    </citation>
    <scope>NUCLEOTIDE SEQUENCE [LARGE SCALE GENOMIC DNA]</scope>
    <source>
        <strain evidence="4">ATCC 19364 / DSM 1382 / NCIMB 9332 / VKM B-1759</strain>
    </source>
</reference>
<dbReference type="GO" id="GO:0009253">
    <property type="term" value="P:peptidoglycan catabolic process"/>
    <property type="evidence" value="ECO:0007669"/>
    <property type="project" value="TreeGrafter"/>
</dbReference>
<dbReference type="InterPro" id="IPR031304">
    <property type="entry name" value="SLT_2"/>
</dbReference>
<dbReference type="AlphaFoldDB" id="T2GET6"/>
<dbReference type="InterPro" id="IPR002477">
    <property type="entry name" value="Peptidoglycan-bd-like"/>
</dbReference>
<name>T2GET6_MEGG1</name>
<evidence type="ECO:0000313" key="3">
    <source>
        <dbReference type="EMBL" id="AGW14808.1"/>
    </source>
</evidence>
<feature type="domain" description="Peptidoglycan binding-like" evidence="1">
    <location>
        <begin position="16"/>
        <end position="70"/>
    </location>
</feature>
<dbReference type="eggNOG" id="COG2951">
    <property type="taxonomic scope" value="Bacteria"/>
</dbReference>
<dbReference type="SUPFAM" id="SSF53955">
    <property type="entry name" value="Lysozyme-like"/>
    <property type="match status" value="1"/>
</dbReference>
<dbReference type="CDD" id="cd13399">
    <property type="entry name" value="Slt35-like"/>
    <property type="match status" value="1"/>
</dbReference>
<organism evidence="3 4">
    <name type="scientific">Megalodesulfovibrio gigas (strain ATCC 19364 / DSM 1382 / NCIMB 9332 / VKM B-1759)</name>
    <name type="common">Desulfovibrio gigas</name>
    <dbReference type="NCBI Taxonomy" id="1121448"/>
    <lineage>
        <taxon>Bacteria</taxon>
        <taxon>Pseudomonadati</taxon>
        <taxon>Thermodesulfobacteriota</taxon>
        <taxon>Desulfovibrionia</taxon>
        <taxon>Desulfovibrionales</taxon>
        <taxon>Desulfovibrionaceae</taxon>
        <taxon>Megalodesulfovibrio</taxon>
    </lineage>
</organism>
<reference evidence="4" key="2">
    <citation type="submission" date="2013-07" db="EMBL/GenBank/DDBJ databases">
        <authorList>
            <person name="Morais-Silva F.O."/>
            <person name="Rezende A.M."/>
            <person name="Pimentel C."/>
            <person name="Resende D.M."/>
            <person name="Santos C.I."/>
            <person name="Clemente C."/>
            <person name="de Oliveira L.M."/>
            <person name="da Silva S.M."/>
            <person name="Costa D.A."/>
            <person name="Varela-Raposo A."/>
            <person name="Horacio E.C.A."/>
            <person name="Matos M."/>
            <person name="Flores O."/>
            <person name="Ruiz J.C."/>
            <person name="Rodrigues-Pousada C."/>
        </authorList>
    </citation>
    <scope>NUCLEOTIDE SEQUENCE [LARGE SCALE GENOMIC DNA]</scope>
    <source>
        <strain evidence="4">ATCC 19364 / DSM 1382 / NCIMB 9332 / VKM B-1759</strain>
    </source>
</reference>
<dbReference type="Gene3D" id="1.10.101.10">
    <property type="entry name" value="PGBD-like superfamily/PGBD"/>
    <property type="match status" value="1"/>
</dbReference>
<dbReference type="Gene3D" id="1.10.8.350">
    <property type="entry name" value="Bacterial muramidase"/>
    <property type="match status" value="1"/>
</dbReference>
<dbReference type="PANTHER" id="PTHR30163:SF9">
    <property type="entry name" value="MEMBRANE-BOUND LYTIC MUREIN TRANSGLYCOSYLASE B"/>
    <property type="match status" value="1"/>
</dbReference>
<protein>
    <submittedName>
        <fullName evidence="3">Putative lytic transglycosylase</fullName>
    </submittedName>
</protein>
<dbReference type="InterPro" id="IPR023346">
    <property type="entry name" value="Lysozyme-like_dom_sf"/>
</dbReference>
<proteinExistence type="predicted"/>
<keyword evidence="4" id="KW-1185">Reference proteome</keyword>
<sequence length="306" mass="33957">MVDKMEDLFHKKFGSALVRDVQHRLKTLGYLEGKVDGVAGPGTRLAIRRYEHVSGLPLTGKATETLLTRLRTEKRHAPPQVTVPPEPEGPTVYRSIVTPERLAEAVVFYKTNLPLLRRIEAEYGVPPPVTTGLLTVETRVGLFLGETPAFRTLASMALCEDVSLILPAFKRDNPQGPALVWLRAKTQEKALWAYRELKALIAYARNARMDPLSLPGSIYGAIGIAQFMPSSALKFGVDGNRDGVVDLFTLEDALHSMGNFLKGHGWRGTAQDRALLRRVLYRYNPSVVYVNTILHVADHVQAQVPQ</sequence>
<dbReference type="InterPro" id="IPR036366">
    <property type="entry name" value="PGBDSf"/>
</dbReference>
<dbReference type="KEGG" id="dgg:DGI_3093"/>
<dbReference type="GO" id="GO:0008933">
    <property type="term" value="F:peptidoglycan lytic transglycosylase activity"/>
    <property type="evidence" value="ECO:0007669"/>
    <property type="project" value="TreeGrafter"/>
</dbReference>
<dbReference type="STRING" id="1121448.DGI_3093"/>
<dbReference type="Pfam" id="PF01471">
    <property type="entry name" value="PG_binding_1"/>
    <property type="match status" value="1"/>
</dbReference>
<gene>
    <name evidence="3" type="ORF">DGI_3093</name>
</gene>
<feature type="domain" description="Transglycosylase SLT" evidence="2">
    <location>
        <begin position="89"/>
        <end position="269"/>
    </location>
</feature>
<dbReference type="PATRIC" id="fig|1121448.10.peg.3053"/>
<accession>T2GET6</accession>
<dbReference type="HOGENOM" id="CLU_035402_2_1_7"/>
<evidence type="ECO:0000259" key="1">
    <source>
        <dbReference type="Pfam" id="PF01471"/>
    </source>
</evidence>
<evidence type="ECO:0000259" key="2">
    <source>
        <dbReference type="Pfam" id="PF13406"/>
    </source>
</evidence>
<evidence type="ECO:0000313" key="4">
    <source>
        <dbReference type="Proteomes" id="UP000016587"/>
    </source>
</evidence>
<dbReference type="PANTHER" id="PTHR30163">
    <property type="entry name" value="MEMBRANE-BOUND LYTIC MUREIN TRANSGLYCOSYLASE B"/>
    <property type="match status" value="1"/>
</dbReference>
<dbReference type="SUPFAM" id="SSF47090">
    <property type="entry name" value="PGBD-like"/>
    <property type="match status" value="1"/>
</dbReference>
<dbReference type="EMBL" id="CP006585">
    <property type="protein sequence ID" value="AGW14808.1"/>
    <property type="molecule type" value="Genomic_DNA"/>
</dbReference>
<dbReference type="InterPro" id="IPR043426">
    <property type="entry name" value="MltB-like"/>
</dbReference>
<dbReference type="Pfam" id="PF13406">
    <property type="entry name" value="SLT_2"/>
    <property type="match status" value="1"/>
</dbReference>